<dbReference type="InterPro" id="IPR058306">
    <property type="entry name" value="DUF7993"/>
</dbReference>
<sequence length="154" mass="16345">MVEDRLRDGTRIAQLIASELTGDHGRLAQVVVVDANPDVEPTEDGAVAYRVARVSNSEAVEIGEQGQTTVDESVDADRTMLATVFVHPERARIEFSAAPETAAEAASDAGLAVRPKAVDPPRTLVFVEDGAEAKRVISVFESVVGDAVEKSTES</sequence>
<evidence type="ECO:0000313" key="3">
    <source>
        <dbReference type="Proteomes" id="UP000198888"/>
    </source>
</evidence>
<keyword evidence="3" id="KW-1185">Reference proteome</keyword>
<proteinExistence type="predicted"/>
<dbReference type="AlphaFoldDB" id="A0A1H6XIL0"/>
<name>A0A1H6XIL0_9EURY</name>
<dbReference type="EMBL" id="FNYR01000035">
    <property type="protein sequence ID" value="SEJ24700.1"/>
    <property type="molecule type" value="Genomic_DNA"/>
</dbReference>
<dbReference type="RefSeq" id="WP_089673613.1">
    <property type="nucleotide sequence ID" value="NZ_CP024845.1"/>
</dbReference>
<dbReference type="OrthoDB" id="242585at2157"/>
<accession>A0A2H4Q6T4</accession>
<organism evidence="2 3">
    <name type="scientific">Halohasta litchfieldiae</name>
    <dbReference type="NCBI Taxonomy" id="1073996"/>
    <lineage>
        <taxon>Archaea</taxon>
        <taxon>Methanobacteriati</taxon>
        <taxon>Methanobacteriota</taxon>
        <taxon>Stenosarchaea group</taxon>
        <taxon>Halobacteria</taxon>
        <taxon>Halobacteriales</taxon>
        <taxon>Haloferacaceae</taxon>
        <taxon>Halohasta</taxon>
    </lineage>
</organism>
<dbReference type="GeneID" id="35004109"/>
<accession>A0A1H6XIL0</accession>
<dbReference type="STRING" id="1073996.SAMN05444271_13514"/>
<dbReference type="Pfam" id="PF25956">
    <property type="entry name" value="DUF7993"/>
    <property type="match status" value="1"/>
</dbReference>
<reference evidence="2 3" key="1">
    <citation type="submission" date="2016-10" db="EMBL/GenBank/DDBJ databases">
        <authorList>
            <person name="de Groot N.N."/>
        </authorList>
    </citation>
    <scope>NUCLEOTIDE SEQUENCE [LARGE SCALE GENOMIC DNA]</scope>
    <source>
        <strain evidence="2 3">DSM 22187</strain>
    </source>
</reference>
<feature type="domain" description="DUF7993" evidence="1">
    <location>
        <begin position="1"/>
        <end position="147"/>
    </location>
</feature>
<protein>
    <recommendedName>
        <fullName evidence="1">DUF7993 domain-containing protein</fullName>
    </recommendedName>
</protein>
<evidence type="ECO:0000259" key="1">
    <source>
        <dbReference type="Pfam" id="PF25956"/>
    </source>
</evidence>
<dbReference type="Proteomes" id="UP000198888">
    <property type="component" value="Unassembled WGS sequence"/>
</dbReference>
<evidence type="ECO:0000313" key="2">
    <source>
        <dbReference type="EMBL" id="SEJ24700.1"/>
    </source>
</evidence>
<dbReference type="KEGG" id="hae:halTADL_3342"/>
<gene>
    <name evidence="2" type="ORF">SAMN05444271_13514</name>
</gene>